<evidence type="ECO:0000313" key="2">
    <source>
        <dbReference type="EMBL" id="EMN90929.1"/>
    </source>
</evidence>
<dbReference type="AlphaFoldDB" id="M6Q6L3"/>
<dbReference type="Pfam" id="PF14301">
    <property type="entry name" value="DUF4376"/>
    <property type="match status" value="1"/>
</dbReference>
<organism evidence="2 3">
    <name type="scientific">Leptospira weilii str. UI 13098</name>
    <dbReference type="NCBI Taxonomy" id="1088542"/>
    <lineage>
        <taxon>Bacteria</taxon>
        <taxon>Pseudomonadati</taxon>
        <taxon>Spirochaetota</taxon>
        <taxon>Spirochaetia</taxon>
        <taxon>Leptospirales</taxon>
        <taxon>Leptospiraceae</taxon>
        <taxon>Leptospira</taxon>
    </lineage>
</organism>
<dbReference type="InterPro" id="IPR025484">
    <property type="entry name" value="DUF4376"/>
</dbReference>
<proteinExistence type="predicted"/>
<dbReference type="RefSeq" id="WP_004502930.1">
    <property type="nucleotide sequence ID" value="NZ_AHNU02000038.1"/>
</dbReference>
<evidence type="ECO:0000313" key="3">
    <source>
        <dbReference type="Proteomes" id="UP000012118"/>
    </source>
</evidence>
<keyword evidence="3" id="KW-1185">Reference proteome</keyword>
<protein>
    <recommendedName>
        <fullName evidence="1">DUF4376 domain-containing protein</fullName>
    </recommendedName>
</protein>
<reference evidence="2 3" key="1">
    <citation type="submission" date="2013-01" db="EMBL/GenBank/DDBJ databases">
        <authorList>
            <person name="Harkins D.M."/>
            <person name="Durkin A.S."/>
            <person name="Brinkac L.M."/>
            <person name="Haft D.H."/>
            <person name="Selengut J.D."/>
            <person name="Sanka R."/>
            <person name="DePew J."/>
            <person name="Purushe J."/>
            <person name="Chanthongthip A."/>
            <person name="Lattana O."/>
            <person name="Phetsouvanh R."/>
            <person name="Newton P.N."/>
            <person name="Vinetz J.M."/>
            <person name="Sutton G.G."/>
            <person name="Nierman W.C."/>
            <person name="Fouts D.E."/>
        </authorList>
    </citation>
    <scope>NUCLEOTIDE SEQUENCE [LARGE SCALE GENOMIC DNA]</scope>
    <source>
        <strain evidence="2 3">UI 13098</strain>
    </source>
</reference>
<gene>
    <name evidence="2" type="ORF">LEP1GSC108_4163</name>
</gene>
<name>M6Q6L3_9LEPT</name>
<evidence type="ECO:0000259" key="1">
    <source>
        <dbReference type="Pfam" id="PF14301"/>
    </source>
</evidence>
<accession>M6Q6L3</accession>
<dbReference type="EMBL" id="AHNU02000038">
    <property type="protein sequence ID" value="EMN90929.1"/>
    <property type="molecule type" value="Genomic_DNA"/>
</dbReference>
<sequence length="237" mass="26887">MNYIIEKHSNIVIWMNTDPNQLTGVESWANFNPDQHEVIYSVHYNPQIGELFRAEIRDGIAQDFIPKNVYNKTSGQKRVLQSWEDQIDSETETEDEPATDAKKAVIPNQIHTKSGWIIDLVQKKDFLIKLVNSICESEITAGFISSALGAPHFYSSDRDDQLNLVGLVSLNVPVLYKCTDSDGVKKYRNHSADQIKQVLNDGAIRKSFLLQECARLKSEIQSAESVEKLNQFDIQSD</sequence>
<comment type="caution">
    <text evidence="2">The sequence shown here is derived from an EMBL/GenBank/DDBJ whole genome shotgun (WGS) entry which is preliminary data.</text>
</comment>
<feature type="domain" description="DUF4376" evidence="1">
    <location>
        <begin position="125"/>
        <end position="225"/>
    </location>
</feature>
<dbReference type="Proteomes" id="UP000012118">
    <property type="component" value="Unassembled WGS sequence"/>
</dbReference>